<organism evidence="2 3">
    <name type="scientific">Oceanobacillus kapialis</name>
    <dbReference type="NCBI Taxonomy" id="481353"/>
    <lineage>
        <taxon>Bacteria</taxon>
        <taxon>Bacillati</taxon>
        <taxon>Bacillota</taxon>
        <taxon>Bacilli</taxon>
        <taxon>Bacillales</taxon>
        <taxon>Bacillaceae</taxon>
        <taxon>Oceanobacillus</taxon>
    </lineage>
</organism>
<feature type="transmembrane region" description="Helical" evidence="1">
    <location>
        <begin position="12"/>
        <end position="29"/>
    </location>
</feature>
<evidence type="ECO:0000313" key="2">
    <source>
        <dbReference type="EMBL" id="MFD2628799.1"/>
    </source>
</evidence>
<keyword evidence="1" id="KW-1133">Transmembrane helix</keyword>
<keyword evidence="1" id="KW-0472">Membrane</keyword>
<dbReference type="RefSeq" id="WP_379561546.1">
    <property type="nucleotide sequence ID" value="NZ_JBHUMX010000019.1"/>
</dbReference>
<proteinExistence type="predicted"/>
<reference evidence="3" key="1">
    <citation type="journal article" date="2019" name="Int. J. Syst. Evol. Microbiol.">
        <title>The Global Catalogue of Microorganisms (GCM) 10K type strain sequencing project: providing services to taxonomists for standard genome sequencing and annotation.</title>
        <authorList>
            <consortium name="The Broad Institute Genomics Platform"/>
            <consortium name="The Broad Institute Genome Sequencing Center for Infectious Disease"/>
            <person name="Wu L."/>
            <person name="Ma J."/>
        </authorList>
    </citation>
    <scope>NUCLEOTIDE SEQUENCE [LARGE SCALE GENOMIC DNA]</scope>
    <source>
        <strain evidence="3">TISTR 1858</strain>
    </source>
</reference>
<gene>
    <name evidence="2" type="ORF">ACFSUN_08365</name>
</gene>
<protein>
    <submittedName>
        <fullName evidence="2">Uncharacterized protein</fullName>
    </submittedName>
</protein>
<sequence length="191" mass="22048">MTWDLKVIDWTTISALATLAAVFTSLWLAKSKRKEKVIITGQTGLYIKEYGICHLIKIHNISEVKIFVEDILFTPTLSIKDITFYTGYNLNTFWRFSKIKLFIKSVLTRGNMMRLTPYKYTKSEDRLEQNKLPMELVSGQSGYILVPGKYFIESGFFKEYKEKGMEQINILVVTGSGKEHKGNKLLVHSFN</sequence>
<dbReference type="EMBL" id="JBHUMX010000019">
    <property type="protein sequence ID" value="MFD2628799.1"/>
    <property type="molecule type" value="Genomic_DNA"/>
</dbReference>
<accession>A0ABW5PZI6</accession>
<evidence type="ECO:0000256" key="1">
    <source>
        <dbReference type="SAM" id="Phobius"/>
    </source>
</evidence>
<name>A0ABW5PZI6_9BACI</name>
<keyword evidence="1" id="KW-0812">Transmembrane</keyword>
<keyword evidence="3" id="KW-1185">Reference proteome</keyword>
<evidence type="ECO:0000313" key="3">
    <source>
        <dbReference type="Proteomes" id="UP001597451"/>
    </source>
</evidence>
<comment type="caution">
    <text evidence="2">The sequence shown here is derived from an EMBL/GenBank/DDBJ whole genome shotgun (WGS) entry which is preliminary data.</text>
</comment>
<dbReference type="Proteomes" id="UP001597451">
    <property type="component" value="Unassembled WGS sequence"/>
</dbReference>